<reference evidence="2 3" key="1">
    <citation type="submission" date="2022-10" db="EMBL/GenBank/DDBJ databases">
        <title>The complete genomes of actinobacterial strains from the NBC collection.</title>
        <authorList>
            <person name="Joergensen T.S."/>
            <person name="Alvarez Arevalo M."/>
            <person name="Sterndorff E.B."/>
            <person name="Faurdal D."/>
            <person name="Vuksanovic O."/>
            <person name="Mourched A.-S."/>
            <person name="Charusanti P."/>
            <person name="Shaw S."/>
            <person name="Blin K."/>
            <person name="Weber T."/>
        </authorList>
    </citation>
    <scope>NUCLEOTIDE SEQUENCE [LARGE SCALE GENOMIC DNA]</scope>
    <source>
        <strain evidence="2 3">NBC_00319</strain>
    </source>
</reference>
<keyword evidence="1" id="KW-1133">Transmembrane helix</keyword>
<keyword evidence="1" id="KW-0472">Membrane</keyword>
<evidence type="ECO:0000313" key="3">
    <source>
        <dbReference type="Proteomes" id="UP001432128"/>
    </source>
</evidence>
<feature type="transmembrane region" description="Helical" evidence="1">
    <location>
        <begin position="12"/>
        <end position="34"/>
    </location>
</feature>
<accession>A0AAU4JYD9</accession>
<organism evidence="2 3">
    <name type="scientific">Williamsia herbipolensis</name>
    <dbReference type="NCBI Taxonomy" id="1603258"/>
    <lineage>
        <taxon>Bacteria</taxon>
        <taxon>Bacillati</taxon>
        <taxon>Actinomycetota</taxon>
        <taxon>Actinomycetes</taxon>
        <taxon>Mycobacteriales</taxon>
        <taxon>Nocardiaceae</taxon>
        <taxon>Williamsia</taxon>
    </lineage>
</organism>
<sequence>MFPHYLEVAGWLALAAVTLAWIAMAVYVTFDLVSREVASRPRRQRLALIWLVPIVGVAVHLLATRRDAR</sequence>
<evidence type="ECO:0000256" key="1">
    <source>
        <dbReference type="SAM" id="Phobius"/>
    </source>
</evidence>
<proteinExistence type="predicted"/>
<keyword evidence="3" id="KW-1185">Reference proteome</keyword>
<protein>
    <recommendedName>
        <fullName evidence="4">Cardiolipin synthase N-terminal domain-containing protein</fullName>
    </recommendedName>
</protein>
<dbReference type="AlphaFoldDB" id="A0AAU4JYD9"/>
<dbReference type="EMBL" id="CP108021">
    <property type="protein sequence ID" value="WUM18768.1"/>
    <property type="molecule type" value="Genomic_DNA"/>
</dbReference>
<gene>
    <name evidence="2" type="ORF">OG579_13610</name>
</gene>
<feature type="transmembrane region" description="Helical" evidence="1">
    <location>
        <begin position="46"/>
        <end position="63"/>
    </location>
</feature>
<evidence type="ECO:0000313" key="2">
    <source>
        <dbReference type="EMBL" id="WUM18768.1"/>
    </source>
</evidence>
<keyword evidence="1" id="KW-0812">Transmembrane</keyword>
<name>A0AAU4JYD9_9NOCA</name>
<dbReference type="KEGG" id="whr:OG579_13610"/>
<dbReference type="Proteomes" id="UP001432128">
    <property type="component" value="Chromosome"/>
</dbReference>
<evidence type="ECO:0008006" key="4">
    <source>
        <dbReference type="Google" id="ProtNLM"/>
    </source>
</evidence>
<dbReference type="RefSeq" id="WP_328856352.1">
    <property type="nucleotide sequence ID" value="NZ_CP108021.1"/>
</dbReference>